<feature type="domain" description="CPW-WPC" evidence="1">
    <location>
        <begin position="66"/>
        <end position="124"/>
    </location>
</feature>
<feature type="domain" description="CPW-WPC" evidence="1">
    <location>
        <begin position="9"/>
        <end position="64"/>
    </location>
</feature>
<dbReference type="Proteomes" id="UP000033188">
    <property type="component" value="Chromosome 1"/>
</dbReference>
<dbReference type="InterPro" id="IPR006387">
    <property type="entry name" value="CPW_WPC_dom"/>
</dbReference>
<dbReference type="RefSeq" id="XP_012766701.1">
    <property type="nucleotide sequence ID" value="XM_012911247.1"/>
</dbReference>
<evidence type="ECO:0000313" key="3">
    <source>
        <dbReference type="Proteomes" id="UP000033188"/>
    </source>
</evidence>
<proteinExistence type="predicted"/>
<evidence type="ECO:0000259" key="1">
    <source>
        <dbReference type="SMART" id="SM01099"/>
    </source>
</evidence>
<reference evidence="3" key="1">
    <citation type="journal article" date="2014" name="Nucleic Acids Res.">
        <title>The evolutionary dynamics of variant antigen genes in Babesia reveal a history of genomic innovation underlying host-parasite interaction.</title>
        <authorList>
            <person name="Jackson A.P."/>
            <person name="Otto T.D."/>
            <person name="Darby A."/>
            <person name="Ramaprasad A."/>
            <person name="Xia D."/>
            <person name="Echaide I.E."/>
            <person name="Farber M."/>
            <person name="Gahlot S."/>
            <person name="Gamble J."/>
            <person name="Gupta D."/>
            <person name="Gupta Y."/>
            <person name="Jackson L."/>
            <person name="Malandrin L."/>
            <person name="Malas T.B."/>
            <person name="Moussa E."/>
            <person name="Nair M."/>
            <person name="Reid A.J."/>
            <person name="Sanders M."/>
            <person name="Sharma J."/>
            <person name="Tracey A."/>
            <person name="Quail M.A."/>
            <person name="Weir W."/>
            <person name="Wastling J.M."/>
            <person name="Hall N."/>
            <person name="Willadsen P."/>
            <person name="Lingelbach K."/>
            <person name="Shiels B."/>
            <person name="Tait A."/>
            <person name="Berriman M."/>
            <person name="Allred D.R."/>
            <person name="Pain A."/>
        </authorList>
    </citation>
    <scope>NUCLEOTIDE SEQUENCE [LARGE SCALE GENOMIC DNA]</scope>
    <source>
        <strain evidence="3">Bond</strain>
    </source>
</reference>
<dbReference type="KEGG" id="bbig:BBBOND_0108130"/>
<keyword evidence="3" id="KW-1185">Reference proteome</keyword>
<evidence type="ECO:0000313" key="2">
    <source>
        <dbReference type="EMBL" id="CDR94515.1"/>
    </source>
</evidence>
<name>A0A061D9U9_BABBI</name>
<dbReference type="OrthoDB" id="365677at2759"/>
<dbReference type="GeneID" id="24563056"/>
<dbReference type="AlphaFoldDB" id="A0A061D9U9"/>
<dbReference type="EMBL" id="LK391707">
    <property type="protein sequence ID" value="CDR94515.1"/>
    <property type="molecule type" value="Genomic_DNA"/>
</dbReference>
<sequence length="225" mass="25602">MIALRAFRRNDIVERWTESPLYSRVCEAPISYFGPCATLLPSLESRDDKERMEKECRINWPCYNQCEQAYDAKCPKFWQHENGLCMPTPAYHGPCAYLIDLSKLQTTERVLWSNRCGVTWPCKPASNDKQTEKMQCKLQRAVPRGMDGSTSVRNTFQRQSAIAHRQGAMRSTGIVQRPVLPNRGFVVLQRRNEGGSASYTNGVTTPAGTVRDAVRCRIPMCSQMM</sequence>
<accession>A0A061D9U9</accession>
<gene>
    <name evidence="2" type="ORF">BBBOND_0108130</name>
</gene>
<dbReference type="Pfam" id="PF09717">
    <property type="entry name" value="CPW_WPC"/>
    <property type="match status" value="2"/>
</dbReference>
<organism evidence="2 3">
    <name type="scientific">Babesia bigemina</name>
    <dbReference type="NCBI Taxonomy" id="5866"/>
    <lineage>
        <taxon>Eukaryota</taxon>
        <taxon>Sar</taxon>
        <taxon>Alveolata</taxon>
        <taxon>Apicomplexa</taxon>
        <taxon>Aconoidasida</taxon>
        <taxon>Piroplasmida</taxon>
        <taxon>Babesiidae</taxon>
        <taxon>Babesia</taxon>
    </lineage>
</organism>
<dbReference type="SMART" id="SM01099">
    <property type="entry name" value="CPW_WPC"/>
    <property type="match status" value="2"/>
</dbReference>
<dbReference type="VEuPathDB" id="PiroplasmaDB:BBBOND_0108130"/>
<dbReference type="NCBIfam" id="TIGR01492">
    <property type="entry name" value="CPW_WPC"/>
    <property type="match status" value="1"/>
</dbReference>
<protein>
    <recommendedName>
        <fullName evidence="1">CPW-WPC domain-containing protein</fullName>
    </recommendedName>
</protein>